<keyword evidence="2" id="KW-1185">Reference proteome</keyword>
<dbReference type="RefSeq" id="XP_001580779.1">
    <property type="nucleotide sequence ID" value="XM_001580729.1"/>
</dbReference>
<reference evidence="1" key="2">
    <citation type="journal article" date="2007" name="Science">
        <title>Draft genome sequence of the sexually transmitted pathogen Trichomonas vaginalis.</title>
        <authorList>
            <person name="Carlton J.M."/>
            <person name="Hirt R.P."/>
            <person name="Silva J.C."/>
            <person name="Delcher A.L."/>
            <person name="Schatz M."/>
            <person name="Zhao Q."/>
            <person name="Wortman J.R."/>
            <person name="Bidwell S.L."/>
            <person name="Alsmark U.C.M."/>
            <person name="Besteiro S."/>
            <person name="Sicheritz-Ponten T."/>
            <person name="Noel C.J."/>
            <person name="Dacks J.B."/>
            <person name="Foster P.G."/>
            <person name="Simillion C."/>
            <person name="Van de Peer Y."/>
            <person name="Miranda-Saavedra D."/>
            <person name="Barton G.J."/>
            <person name="Westrop G.D."/>
            <person name="Mueller S."/>
            <person name="Dessi D."/>
            <person name="Fiori P.L."/>
            <person name="Ren Q."/>
            <person name="Paulsen I."/>
            <person name="Zhang H."/>
            <person name="Bastida-Corcuera F.D."/>
            <person name="Simoes-Barbosa A."/>
            <person name="Brown M.T."/>
            <person name="Hayes R.D."/>
            <person name="Mukherjee M."/>
            <person name="Okumura C.Y."/>
            <person name="Schneider R."/>
            <person name="Smith A.J."/>
            <person name="Vanacova S."/>
            <person name="Villalvazo M."/>
            <person name="Haas B.J."/>
            <person name="Pertea M."/>
            <person name="Feldblyum T.V."/>
            <person name="Utterback T.R."/>
            <person name="Shu C.L."/>
            <person name="Osoegawa K."/>
            <person name="de Jong P.J."/>
            <person name="Hrdy I."/>
            <person name="Horvathova L."/>
            <person name="Zubacova Z."/>
            <person name="Dolezal P."/>
            <person name="Malik S.B."/>
            <person name="Logsdon J.M. Jr."/>
            <person name="Henze K."/>
            <person name="Gupta A."/>
            <person name="Wang C.C."/>
            <person name="Dunne R.L."/>
            <person name="Upcroft J.A."/>
            <person name="Upcroft P."/>
            <person name="White O."/>
            <person name="Salzberg S.L."/>
            <person name="Tang P."/>
            <person name="Chiu C.-H."/>
            <person name="Lee Y.-S."/>
            <person name="Embley T.M."/>
            <person name="Coombs G.H."/>
            <person name="Mottram J.C."/>
            <person name="Tachezy J."/>
            <person name="Fraser-Liggett C.M."/>
            <person name="Johnson P.J."/>
        </authorList>
    </citation>
    <scope>NUCLEOTIDE SEQUENCE [LARGE SCALE GENOMIC DNA]</scope>
    <source>
        <strain evidence="1">G3</strain>
    </source>
</reference>
<organism evidence="1 2">
    <name type="scientific">Trichomonas vaginalis (strain ATCC PRA-98 / G3)</name>
    <dbReference type="NCBI Taxonomy" id="412133"/>
    <lineage>
        <taxon>Eukaryota</taxon>
        <taxon>Metamonada</taxon>
        <taxon>Parabasalia</taxon>
        <taxon>Trichomonadida</taxon>
        <taxon>Trichomonadidae</taxon>
        <taxon>Trichomonas</taxon>
    </lineage>
</organism>
<dbReference type="EMBL" id="DS113204">
    <property type="protein sequence ID" value="EAY19793.1"/>
    <property type="molecule type" value="Genomic_DNA"/>
</dbReference>
<protein>
    <submittedName>
        <fullName evidence="1">Uncharacterized protein</fullName>
    </submittedName>
</protein>
<dbReference type="AlphaFoldDB" id="A2DII9"/>
<name>A2DII9_TRIV3</name>
<reference evidence="1" key="1">
    <citation type="submission" date="2006-10" db="EMBL/GenBank/DDBJ databases">
        <authorList>
            <person name="Amadeo P."/>
            <person name="Zhao Q."/>
            <person name="Wortman J."/>
            <person name="Fraser-Liggett C."/>
            <person name="Carlton J."/>
        </authorList>
    </citation>
    <scope>NUCLEOTIDE SEQUENCE</scope>
    <source>
        <strain evidence="1">G3</strain>
    </source>
</reference>
<accession>A2DII9</accession>
<evidence type="ECO:0000313" key="2">
    <source>
        <dbReference type="Proteomes" id="UP000001542"/>
    </source>
</evidence>
<dbReference type="VEuPathDB" id="TrichDB:TVAGG3_0602340"/>
<proteinExistence type="predicted"/>
<sequence length="118" mass="14035">MSGQQKNHVYSHKRFAQNSTKINTNNLSKDQQYHLRFLDGFDPDKSHSYPMIKGFPLDRIKFMISQFEYLNNIHKLQTLPSTREPRKSKMAAAYYFDKNQDLFDQIFSDPSLEIHDYP</sequence>
<dbReference type="InParanoid" id="A2DII9"/>
<dbReference type="VEuPathDB" id="TrichDB:TVAG_178370"/>
<dbReference type="Proteomes" id="UP000001542">
    <property type="component" value="Unassembled WGS sequence"/>
</dbReference>
<evidence type="ECO:0000313" key="1">
    <source>
        <dbReference type="EMBL" id="EAY19793.1"/>
    </source>
</evidence>
<dbReference type="KEGG" id="tva:5465323"/>
<gene>
    <name evidence="1" type="ORF">TVAG_178370</name>
</gene>